<dbReference type="OrthoDB" id="421327at2759"/>
<dbReference type="Pfam" id="PF09243">
    <property type="entry name" value="Rsm22"/>
    <property type="match status" value="2"/>
</dbReference>
<dbReference type="GO" id="GO:0003735">
    <property type="term" value="F:structural constituent of ribosome"/>
    <property type="evidence" value="ECO:0007669"/>
    <property type="project" value="TreeGrafter"/>
</dbReference>
<comment type="caution">
    <text evidence="8">The sequence shown here is derived from an EMBL/GenBank/DDBJ whole genome shotgun (WGS) entry which is preliminary data.</text>
</comment>
<dbReference type="PANTHER" id="PTHR13184">
    <property type="entry name" value="37S RIBOSOMAL PROTEIN S22"/>
    <property type="match status" value="1"/>
</dbReference>
<dbReference type="AlphaFoldDB" id="A0A9N9A479"/>
<dbReference type="PANTHER" id="PTHR13184:SF5">
    <property type="entry name" value="METHYLTRANSFERASE-LIKE PROTEIN 17, MITOCHONDRIAL"/>
    <property type="match status" value="1"/>
</dbReference>
<keyword evidence="4" id="KW-0408">Iron</keyword>
<accession>A0A9N9A479</accession>
<dbReference type="GO" id="GO:0008168">
    <property type="term" value="F:methyltransferase activity"/>
    <property type="evidence" value="ECO:0007669"/>
    <property type="project" value="InterPro"/>
</dbReference>
<dbReference type="Proteomes" id="UP000789508">
    <property type="component" value="Unassembled WGS sequence"/>
</dbReference>
<evidence type="ECO:0000256" key="3">
    <source>
        <dbReference type="ARBA" id="ARBA00022946"/>
    </source>
</evidence>
<keyword evidence="5" id="KW-0411">Iron-sulfur</keyword>
<evidence type="ECO:0000313" key="9">
    <source>
        <dbReference type="Proteomes" id="UP000789508"/>
    </source>
</evidence>
<organism evidence="8 9">
    <name type="scientific">Ambispora leptoticha</name>
    <dbReference type="NCBI Taxonomy" id="144679"/>
    <lineage>
        <taxon>Eukaryota</taxon>
        <taxon>Fungi</taxon>
        <taxon>Fungi incertae sedis</taxon>
        <taxon>Mucoromycota</taxon>
        <taxon>Glomeromycotina</taxon>
        <taxon>Glomeromycetes</taxon>
        <taxon>Archaeosporales</taxon>
        <taxon>Ambisporaceae</taxon>
        <taxon>Ambispora</taxon>
    </lineage>
</organism>
<comment type="subcellular location">
    <subcellularLocation>
        <location evidence="1">Mitochondrion</location>
    </subcellularLocation>
</comment>
<evidence type="ECO:0000256" key="7">
    <source>
        <dbReference type="ARBA" id="ARBA00045681"/>
    </source>
</evidence>
<keyword evidence="2" id="KW-0479">Metal-binding</keyword>
<dbReference type="GO" id="GO:0046872">
    <property type="term" value="F:metal ion binding"/>
    <property type="evidence" value="ECO:0007669"/>
    <property type="project" value="UniProtKB-KW"/>
</dbReference>
<gene>
    <name evidence="8" type="ORF">ALEPTO_LOCUS4234</name>
</gene>
<evidence type="ECO:0000313" key="8">
    <source>
        <dbReference type="EMBL" id="CAG8516268.1"/>
    </source>
</evidence>
<dbReference type="GO" id="GO:0006412">
    <property type="term" value="P:translation"/>
    <property type="evidence" value="ECO:0007669"/>
    <property type="project" value="InterPro"/>
</dbReference>
<dbReference type="EMBL" id="CAJVPS010000941">
    <property type="protein sequence ID" value="CAG8516268.1"/>
    <property type="molecule type" value="Genomic_DNA"/>
</dbReference>
<dbReference type="GO" id="GO:0005763">
    <property type="term" value="C:mitochondrial small ribosomal subunit"/>
    <property type="evidence" value="ECO:0007669"/>
    <property type="project" value="TreeGrafter"/>
</dbReference>
<evidence type="ECO:0000256" key="5">
    <source>
        <dbReference type="ARBA" id="ARBA00023014"/>
    </source>
</evidence>
<dbReference type="CDD" id="cd02440">
    <property type="entry name" value="AdoMet_MTases"/>
    <property type="match status" value="1"/>
</dbReference>
<keyword evidence="9" id="KW-1185">Reference proteome</keyword>
<reference evidence="8" key="1">
    <citation type="submission" date="2021-06" db="EMBL/GenBank/DDBJ databases">
        <authorList>
            <person name="Kallberg Y."/>
            <person name="Tangrot J."/>
            <person name="Rosling A."/>
        </authorList>
    </citation>
    <scope>NUCLEOTIDE SEQUENCE</scope>
    <source>
        <strain evidence="8">FL130A</strain>
    </source>
</reference>
<dbReference type="SUPFAM" id="SSF53335">
    <property type="entry name" value="S-adenosyl-L-methionine-dependent methyltransferases"/>
    <property type="match status" value="1"/>
</dbReference>
<protein>
    <submittedName>
        <fullName evidence="8">1164_t:CDS:1</fullName>
    </submittedName>
</protein>
<dbReference type="InterPro" id="IPR029063">
    <property type="entry name" value="SAM-dependent_MTases_sf"/>
</dbReference>
<comment type="function">
    <text evidence="7">Mitochondrial ribosome (mitoribosome) assembly factor. Binds at the interface of the head and body domains of the mitochondrial small ribosomal subunit (mt-SSU), occluding the mRNA channel and preventing compaction of the head domain towards the body. Probable inactive methyltransferase: retains the characteristic folding and ability to bind S-adenosyl-L-methionine, but it probably lost its methyltransferase activity.</text>
</comment>
<dbReference type="GO" id="GO:0051536">
    <property type="term" value="F:iron-sulfur cluster binding"/>
    <property type="evidence" value="ECO:0007669"/>
    <property type="project" value="UniProtKB-KW"/>
</dbReference>
<evidence type="ECO:0000256" key="1">
    <source>
        <dbReference type="ARBA" id="ARBA00004173"/>
    </source>
</evidence>
<keyword evidence="6" id="KW-0496">Mitochondrion</keyword>
<keyword evidence="3" id="KW-0809">Transit peptide</keyword>
<evidence type="ECO:0000256" key="6">
    <source>
        <dbReference type="ARBA" id="ARBA00023128"/>
    </source>
</evidence>
<evidence type="ECO:0000256" key="2">
    <source>
        <dbReference type="ARBA" id="ARBA00022723"/>
    </source>
</evidence>
<proteinExistence type="predicted"/>
<name>A0A9N9A479_9GLOM</name>
<dbReference type="InterPro" id="IPR015324">
    <property type="entry name" value="Ribosomal_Rsm22-like"/>
</dbReference>
<dbReference type="InterPro" id="IPR052571">
    <property type="entry name" value="Mt_RNA_Methyltransferase"/>
</dbReference>
<sequence length="574" mass="65317">MFLSFPKLLKSSCSTLSSISVHHPRLKACRFFTNDPPELDFDDKALAQLLKPYLRRSPQALFGKKRIGSVELPLWLDNGVKEMIKEYDKDLIRVDASRIYDSLRSTTGLVPNIEKSPYKDPLYGPCQSAVRTFKKAAKESPLKPHLLTYGTRESMAYLVGYMPIAYGPIFNVLAELQRRIPDFKPKRVLDFGTGPGTAIWATQQVWQNDPEIFVGIDKSHSMLAIANSLLSMQPATDQSQKVVFRRFLEYNPAATKYDLVISAFSLNELSENARRTTLDSMWKLTRDILVLIERGTPAGFDTIAKARQTILQESNNQLVVVEQNNLSSSAYIVERDAAINEPKETTEELNGAHVVAPCPHDGICPLMASRNWCHFSQRIQRPSYLMRTKKSKFNLEDSMYSYVILRKGIRPEYNFSRHLGDPKSTLHSHEYFTIQELKDNAYHWSRLILPPIKRKGHIVMDVCHKKGFIERCVIPKSQGKIEYRDAKKSMWGDLFPHRPKNPGVQRLGVITSGDRDADEKAMLAMKKKGGANKVLGGKSQQQLLKSIENKDNDDHKLIPNQVNNMSLKKLKQIN</sequence>
<evidence type="ECO:0000256" key="4">
    <source>
        <dbReference type="ARBA" id="ARBA00023004"/>
    </source>
</evidence>
<dbReference type="Gene3D" id="3.40.50.150">
    <property type="entry name" value="Vaccinia Virus protein VP39"/>
    <property type="match status" value="1"/>
</dbReference>